<accession>A0A0A9H5X1</accession>
<organism evidence="2">
    <name type="scientific">Arundo donax</name>
    <name type="common">Giant reed</name>
    <name type="synonym">Donax arundinaceus</name>
    <dbReference type="NCBI Taxonomy" id="35708"/>
    <lineage>
        <taxon>Eukaryota</taxon>
        <taxon>Viridiplantae</taxon>
        <taxon>Streptophyta</taxon>
        <taxon>Embryophyta</taxon>
        <taxon>Tracheophyta</taxon>
        <taxon>Spermatophyta</taxon>
        <taxon>Magnoliopsida</taxon>
        <taxon>Liliopsida</taxon>
        <taxon>Poales</taxon>
        <taxon>Poaceae</taxon>
        <taxon>PACMAD clade</taxon>
        <taxon>Arundinoideae</taxon>
        <taxon>Arundineae</taxon>
        <taxon>Arundo</taxon>
    </lineage>
</organism>
<reference evidence="2" key="1">
    <citation type="submission" date="2014-09" db="EMBL/GenBank/DDBJ databases">
        <authorList>
            <person name="Magalhaes I.L.F."/>
            <person name="Oliveira U."/>
            <person name="Santos F.R."/>
            <person name="Vidigal T.H.D.A."/>
            <person name="Brescovit A.D."/>
            <person name="Santos A.J."/>
        </authorList>
    </citation>
    <scope>NUCLEOTIDE SEQUENCE</scope>
    <source>
        <tissue evidence="2">Shoot tissue taken approximately 20 cm above the soil surface</tissue>
    </source>
</reference>
<name>A0A0A9H5X1_ARUDO</name>
<feature type="region of interest" description="Disordered" evidence="1">
    <location>
        <begin position="1"/>
        <end position="21"/>
    </location>
</feature>
<dbReference type="AlphaFoldDB" id="A0A0A9H5X1"/>
<reference evidence="2" key="2">
    <citation type="journal article" date="2015" name="Data Brief">
        <title>Shoot transcriptome of the giant reed, Arundo donax.</title>
        <authorList>
            <person name="Barrero R.A."/>
            <person name="Guerrero F.D."/>
            <person name="Moolhuijzen P."/>
            <person name="Goolsby J.A."/>
            <person name="Tidwell J."/>
            <person name="Bellgard S.E."/>
            <person name="Bellgard M.I."/>
        </authorList>
    </citation>
    <scope>NUCLEOTIDE SEQUENCE</scope>
    <source>
        <tissue evidence="2">Shoot tissue taken approximately 20 cm above the soil surface</tissue>
    </source>
</reference>
<sequence>MGTDGQPLTGSSLFTNAKPST</sequence>
<proteinExistence type="predicted"/>
<evidence type="ECO:0000256" key="1">
    <source>
        <dbReference type="SAM" id="MobiDB-lite"/>
    </source>
</evidence>
<dbReference type="EMBL" id="GBRH01166707">
    <property type="protein sequence ID" value="JAE31189.1"/>
    <property type="molecule type" value="Transcribed_RNA"/>
</dbReference>
<evidence type="ECO:0000313" key="2">
    <source>
        <dbReference type="EMBL" id="JAE31189.1"/>
    </source>
</evidence>
<protein>
    <submittedName>
        <fullName evidence="2">CKX10</fullName>
    </submittedName>
</protein>